<proteinExistence type="predicted"/>
<sequence>GNNNNGDFRALKAIYEQYRKEVNPNFKMEVESIPNQSQYFQKLQTYIASNQMPDLFKLPNGPLAETLVKQGKLVDMKKTLTDFGKLDQFNKSVIDFLSFEDGS</sequence>
<feature type="non-terminal residue" evidence="1">
    <location>
        <position position="1"/>
    </location>
</feature>
<dbReference type="Gene3D" id="3.40.190.10">
    <property type="entry name" value="Periplasmic binding protein-like II"/>
    <property type="match status" value="1"/>
</dbReference>
<reference evidence="1 2" key="1">
    <citation type="submission" date="2023-10" db="EMBL/GenBank/DDBJ databases">
        <title>Screening of Alkalihalobacillus lindianensis BZ-TG-R113 and Its Alleviation of Salt Stress on Rapeseed Growth.</title>
        <authorList>
            <person name="Zhao B."/>
            <person name="Guo T."/>
        </authorList>
    </citation>
    <scope>NUCLEOTIDE SEQUENCE [LARGE SCALE GENOMIC DNA]</scope>
    <source>
        <strain evidence="1 2">BZ-TG-R113</strain>
    </source>
</reference>
<evidence type="ECO:0000313" key="2">
    <source>
        <dbReference type="Proteomes" id="UP001287282"/>
    </source>
</evidence>
<accession>A0ABU3XGF5</accession>
<protein>
    <submittedName>
        <fullName evidence="1">Extracellular solute-binding protein</fullName>
    </submittedName>
</protein>
<name>A0ABU3XGF5_9BACI</name>
<dbReference type="EMBL" id="JAWJBA010000154">
    <property type="protein sequence ID" value="MDV2686978.1"/>
    <property type="molecule type" value="Genomic_DNA"/>
</dbReference>
<organism evidence="1 2">
    <name type="scientific">Alkalihalophilus lindianensis</name>
    <dbReference type="NCBI Taxonomy" id="1630542"/>
    <lineage>
        <taxon>Bacteria</taxon>
        <taxon>Bacillati</taxon>
        <taxon>Bacillota</taxon>
        <taxon>Bacilli</taxon>
        <taxon>Bacillales</taxon>
        <taxon>Bacillaceae</taxon>
        <taxon>Alkalihalophilus</taxon>
    </lineage>
</organism>
<gene>
    <name evidence="1" type="ORF">RYX56_21750</name>
</gene>
<feature type="non-terminal residue" evidence="1">
    <location>
        <position position="103"/>
    </location>
</feature>
<comment type="caution">
    <text evidence="1">The sequence shown here is derived from an EMBL/GenBank/DDBJ whole genome shotgun (WGS) entry which is preliminary data.</text>
</comment>
<keyword evidence="2" id="KW-1185">Reference proteome</keyword>
<dbReference type="SUPFAM" id="SSF53850">
    <property type="entry name" value="Periplasmic binding protein-like II"/>
    <property type="match status" value="1"/>
</dbReference>
<evidence type="ECO:0000313" key="1">
    <source>
        <dbReference type="EMBL" id="MDV2686978.1"/>
    </source>
</evidence>
<dbReference type="Proteomes" id="UP001287282">
    <property type="component" value="Unassembled WGS sequence"/>
</dbReference>